<dbReference type="GO" id="GO:0008270">
    <property type="term" value="F:zinc ion binding"/>
    <property type="evidence" value="ECO:0007669"/>
    <property type="project" value="TreeGrafter"/>
</dbReference>
<organism evidence="4 5">
    <name type="scientific">candidate division TA06 bacterium</name>
    <dbReference type="NCBI Taxonomy" id="2250710"/>
    <lineage>
        <taxon>Bacteria</taxon>
        <taxon>Bacteria division TA06</taxon>
    </lineage>
</organism>
<dbReference type="InterPro" id="IPR040234">
    <property type="entry name" value="QC/QCL"/>
</dbReference>
<evidence type="ECO:0000313" key="4">
    <source>
        <dbReference type="EMBL" id="TET43926.1"/>
    </source>
</evidence>
<feature type="domain" description="Peptidase M28" evidence="3">
    <location>
        <begin position="91"/>
        <end position="294"/>
    </location>
</feature>
<dbReference type="Proteomes" id="UP000315525">
    <property type="component" value="Unassembled WGS sequence"/>
</dbReference>
<evidence type="ECO:0000256" key="1">
    <source>
        <dbReference type="ARBA" id="ARBA00022679"/>
    </source>
</evidence>
<dbReference type="PANTHER" id="PTHR12283">
    <property type="entry name" value="GLUTAMINYL-PEPTIDE CYCLOTRANSFERASE"/>
    <property type="match status" value="1"/>
</dbReference>
<accession>A0A523UN23</accession>
<keyword evidence="1" id="KW-0808">Transferase</keyword>
<reference evidence="4 5" key="1">
    <citation type="submission" date="2019-03" db="EMBL/GenBank/DDBJ databases">
        <title>Metabolic potential of uncultured bacteria and archaea associated with petroleum seepage in deep-sea sediments.</title>
        <authorList>
            <person name="Dong X."/>
            <person name="Hubert C."/>
        </authorList>
    </citation>
    <scope>NUCLEOTIDE SEQUENCE [LARGE SCALE GENOMIC DNA]</scope>
    <source>
        <strain evidence="4">E44_bin18</strain>
    </source>
</reference>
<dbReference type="InterPro" id="IPR007484">
    <property type="entry name" value="Peptidase_M28"/>
</dbReference>
<evidence type="ECO:0000313" key="5">
    <source>
        <dbReference type="Proteomes" id="UP000315525"/>
    </source>
</evidence>
<sequence length="302" mass="33512">MSSMYCSNSSNHMRLVAVMLLGLIGCSPVPQFDGRQAYRYLLTQTAMGPRNPGSKGHTACRAYLIEELSRLADTLIVQDFEAENLPGTLTNLIARFNPQVENRMILCAHWDTRPWADLDPDPANRTTPIPGANDGASGVAVLLELARVFSSRTPQKGVDIALFDGEDSGEQGRPETFCLGSAYYAKHMLRPRAAYGVLVDMVGDADLDIYVEENSMAYARHVVELIWNCAKGNTSFHGHLKHSVYDDHMNLIGAGVPCAVIIDFDYPYWHTLEDTHDKCSSRSLKAVGDVLLRIVYRYTPQN</sequence>
<dbReference type="GO" id="GO:0016603">
    <property type="term" value="F:glutaminyl-peptide cyclotransferase activity"/>
    <property type="evidence" value="ECO:0007669"/>
    <property type="project" value="TreeGrafter"/>
</dbReference>
<proteinExistence type="predicted"/>
<gene>
    <name evidence="4" type="ORF">E3J62_11980</name>
</gene>
<dbReference type="SUPFAM" id="SSF53187">
    <property type="entry name" value="Zn-dependent exopeptidases"/>
    <property type="match status" value="1"/>
</dbReference>
<evidence type="ECO:0000256" key="2">
    <source>
        <dbReference type="ARBA" id="ARBA00023315"/>
    </source>
</evidence>
<comment type="caution">
    <text evidence="4">The sequence shown here is derived from an EMBL/GenBank/DDBJ whole genome shotgun (WGS) entry which is preliminary data.</text>
</comment>
<evidence type="ECO:0000259" key="3">
    <source>
        <dbReference type="Pfam" id="PF04389"/>
    </source>
</evidence>
<dbReference type="Pfam" id="PF04389">
    <property type="entry name" value="Peptidase_M28"/>
    <property type="match status" value="1"/>
</dbReference>
<protein>
    <submittedName>
        <fullName evidence="4">M28 family peptidase</fullName>
    </submittedName>
</protein>
<dbReference type="PANTHER" id="PTHR12283:SF6">
    <property type="entry name" value="GLUTAMINYL-PEPTIDE CYCLOTRANSFERASE-RELATED"/>
    <property type="match status" value="1"/>
</dbReference>
<dbReference type="EMBL" id="SOJN01000143">
    <property type="protein sequence ID" value="TET43926.1"/>
    <property type="molecule type" value="Genomic_DNA"/>
</dbReference>
<dbReference type="AlphaFoldDB" id="A0A523UN23"/>
<dbReference type="Gene3D" id="3.40.630.10">
    <property type="entry name" value="Zn peptidases"/>
    <property type="match status" value="1"/>
</dbReference>
<keyword evidence="2" id="KW-0012">Acyltransferase</keyword>
<name>A0A523UN23_UNCT6</name>